<dbReference type="OrthoDB" id="7906040at2"/>
<accession>A0A0B1QA78</accession>
<organism evidence="1 2">
    <name type="scientific">Aureimonas altamirensis</name>
    <dbReference type="NCBI Taxonomy" id="370622"/>
    <lineage>
        <taxon>Bacteria</taxon>
        <taxon>Pseudomonadati</taxon>
        <taxon>Pseudomonadota</taxon>
        <taxon>Alphaproteobacteria</taxon>
        <taxon>Hyphomicrobiales</taxon>
        <taxon>Aurantimonadaceae</taxon>
        <taxon>Aureimonas</taxon>
    </lineage>
</organism>
<dbReference type="Proteomes" id="UP000030826">
    <property type="component" value="Unassembled WGS sequence"/>
</dbReference>
<dbReference type="InterPro" id="IPR010982">
    <property type="entry name" value="Lambda_DNA-bd_dom_sf"/>
</dbReference>
<dbReference type="GO" id="GO:0003677">
    <property type="term" value="F:DNA binding"/>
    <property type="evidence" value="ECO:0007669"/>
    <property type="project" value="InterPro"/>
</dbReference>
<proteinExistence type="predicted"/>
<protein>
    <submittedName>
        <fullName evidence="1">Uncharacterized protein</fullName>
    </submittedName>
</protein>
<dbReference type="SUPFAM" id="SSF47413">
    <property type="entry name" value="lambda repressor-like DNA-binding domains"/>
    <property type="match status" value="1"/>
</dbReference>
<dbReference type="EMBL" id="JRFJ01000001">
    <property type="protein sequence ID" value="KHJ56281.1"/>
    <property type="molecule type" value="Genomic_DNA"/>
</dbReference>
<comment type="caution">
    <text evidence="1">The sequence shown here is derived from an EMBL/GenBank/DDBJ whole genome shotgun (WGS) entry which is preliminary data.</text>
</comment>
<dbReference type="RefSeq" id="WP_039189867.1">
    <property type="nucleotide sequence ID" value="NZ_JRFJ01000001.1"/>
</dbReference>
<evidence type="ECO:0000313" key="2">
    <source>
        <dbReference type="Proteomes" id="UP000030826"/>
    </source>
</evidence>
<dbReference type="Gene3D" id="1.10.260.40">
    <property type="entry name" value="lambda repressor-like DNA-binding domains"/>
    <property type="match status" value="1"/>
</dbReference>
<sequence length="170" mass="18451">MSDTPDRWKPTLEQEAFKNAFGRAIALAGSNRRMADLLGVSESLVSRWKHLHHNEHVPASLHSKIDQIAGYPCMLETAAGLSGYSIRRDDVSADATSVMEALGVFSEDSGRIVRVVIQAKADGEICIRDLNLIEAEGKTVVANVTRMLEAVRAKYEAGQGAVTRMTGAAR</sequence>
<dbReference type="AlphaFoldDB" id="A0A0B1QA78"/>
<reference evidence="1 2" key="1">
    <citation type="submission" date="2014-09" db="EMBL/GenBank/DDBJ databases">
        <title>Isolation and characterization of Aurantimonas altamirensis ON-56566 from clinical sample following a dog bite.</title>
        <authorList>
            <person name="Eshaghi A."/>
            <person name="Li A."/>
            <person name="Shahinas D."/>
            <person name="Bahn P."/>
            <person name="Kus J.V."/>
            <person name="Patel S.N."/>
        </authorList>
    </citation>
    <scope>NUCLEOTIDE SEQUENCE [LARGE SCALE GENOMIC DNA]</scope>
    <source>
        <strain evidence="1 2">ON-56566</strain>
    </source>
</reference>
<dbReference type="STRING" id="370622.LA66_06870"/>
<name>A0A0B1QA78_9HYPH</name>
<evidence type="ECO:0000313" key="1">
    <source>
        <dbReference type="EMBL" id="KHJ56281.1"/>
    </source>
</evidence>
<gene>
    <name evidence="1" type="ORF">LA66_06870</name>
</gene>